<organism evidence="2 3">
    <name type="scientific">Burkholderia anthina</name>
    <dbReference type="NCBI Taxonomy" id="179879"/>
    <lineage>
        <taxon>Bacteria</taxon>
        <taxon>Pseudomonadati</taxon>
        <taxon>Pseudomonadota</taxon>
        <taxon>Betaproteobacteria</taxon>
        <taxon>Burkholderiales</taxon>
        <taxon>Burkholderiaceae</taxon>
        <taxon>Burkholderia</taxon>
        <taxon>Burkholderia cepacia complex</taxon>
    </lineage>
</organism>
<gene>
    <name evidence="2" type="ORF">JFN94_24665</name>
</gene>
<reference evidence="2 3" key="1">
    <citation type="submission" date="2020-12" db="EMBL/GenBank/DDBJ databases">
        <title>Complete genome sequence of Burkholderia anthina BJQ0011.</title>
        <authorList>
            <person name="Xu Y."/>
        </authorList>
    </citation>
    <scope>NUCLEOTIDE SEQUENCE [LARGE SCALE GENOMIC DNA]</scope>
    <source>
        <strain evidence="2 3">BJQ0011</strain>
    </source>
</reference>
<feature type="chain" id="PRO_5032293322" evidence="1">
    <location>
        <begin position="31"/>
        <end position="123"/>
    </location>
</feature>
<proteinExistence type="predicted"/>
<dbReference type="Proteomes" id="UP000596205">
    <property type="component" value="Chromosome 2"/>
</dbReference>
<keyword evidence="2" id="KW-0808">Transferase</keyword>
<sequence length="123" mass="13154">MRTRKLMLVAVVAALAAGPASTIFVPSAYAATAAKLGDLSAFRRIVTDTRKLVDAGNLAGAKTRIKDLETKWDDAEPSLKPRSAADWHVIDKAIDRALAALRADKPDAATCRQSLDDLLALLK</sequence>
<keyword evidence="1" id="KW-0732">Signal</keyword>
<feature type="signal peptide" evidence="1">
    <location>
        <begin position="1"/>
        <end position="30"/>
    </location>
</feature>
<dbReference type="AlphaFoldDB" id="A0A7T6VIF8"/>
<dbReference type="RefSeq" id="WP_124825998.1">
    <property type="nucleotide sequence ID" value="NZ_CADEPR010000002.1"/>
</dbReference>
<dbReference type="EMBL" id="CP066770">
    <property type="protein sequence ID" value="QQK04553.1"/>
    <property type="molecule type" value="Genomic_DNA"/>
</dbReference>
<accession>A0A7T6VIF8</accession>
<evidence type="ECO:0000313" key="3">
    <source>
        <dbReference type="Proteomes" id="UP000596205"/>
    </source>
</evidence>
<dbReference type="GO" id="GO:0016301">
    <property type="term" value="F:kinase activity"/>
    <property type="evidence" value="ECO:0007669"/>
    <property type="project" value="UniProtKB-KW"/>
</dbReference>
<evidence type="ECO:0000256" key="1">
    <source>
        <dbReference type="SAM" id="SignalP"/>
    </source>
</evidence>
<dbReference type="KEGG" id="bann:JFN94_24665"/>
<protein>
    <submittedName>
        <fullName evidence="2">Histidine kinase</fullName>
    </submittedName>
</protein>
<evidence type="ECO:0000313" key="2">
    <source>
        <dbReference type="EMBL" id="QQK04553.1"/>
    </source>
</evidence>
<keyword evidence="2" id="KW-0418">Kinase</keyword>
<name>A0A7T6VIF8_9BURK</name>